<sequence length="635" mass="72145">MTAQVHGFQTEVTKLLKLLANSLYSNKEVFLRELISNASDAVDKLRFLSITSPELTKDDPNFWIRVRADEKAGTLTISDNGIGMTLNEANEHLGTIAKSGTEEFFKNLSKDQAKASQLIGQFGVGFYSAFIVADRVTVLSRAAGSKPEEGVRWSSDGSGTYESENITRNERGTDVVLHLKDSEKEFLNEWTLRETITRYSDHISTPVLLWCEKHEPASEKDGEKKEDKPVWGWEQVNDAKALWTLAPKDVKDEQYIAFYKHLTHDYGDPLTWAHNRVEGDLEYISLLYIPKEAPWDLYSRDEKHGLKLYVQRVFIMDNSEEFLPNYLRFVKGLVDTTALDLNVSRELLQKSPVTRKLKRALTKRALSMIEKLAADKDKYQIFWSQYGRVMKEGPIEDPSDREQVMKLLRFASTKSGTAAQTVSLEDYIARMPEKQKNIYYLTAGSYEAAANSPYLETLRKKGIEVLLLTDRVDEWLMGNVRDFEGHSFVPATASDLQLGDLADKDDQKKKDEAEKDNKGVVERLKKALEGKVTNVRISTRLVDSPSCIVGEQDQMLTPQMRRMLEAAGQSVPEEKFTLEINPEHPLIRQAADETDEARFGKWADFIYGQALLADQGSLKDPSSFVKIMNELILKK</sequence>
<evidence type="ECO:0000256" key="1">
    <source>
        <dbReference type="ARBA" id="ARBA00008239"/>
    </source>
</evidence>
<evidence type="ECO:0000256" key="3">
    <source>
        <dbReference type="ARBA" id="ARBA00022840"/>
    </source>
</evidence>
<organism evidence="8 9">
    <name type="scientific">Mesosutterella porci</name>
    <dbReference type="NCBI Taxonomy" id="2915351"/>
    <lineage>
        <taxon>Bacteria</taxon>
        <taxon>Pseudomonadati</taxon>
        <taxon>Pseudomonadota</taxon>
        <taxon>Betaproteobacteria</taxon>
        <taxon>Burkholderiales</taxon>
        <taxon>Sutterellaceae</taxon>
        <taxon>Mesosutterella</taxon>
    </lineage>
</organism>
<dbReference type="SUPFAM" id="SSF55874">
    <property type="entry name" value="ATPase domain of HSP90 chaperone/DNA topoisomerase II/histidine kinase"/>
    <property type="match status" value="1"/>
</dbReference>
<dbReference type="InterPro" id="IPR019805">
    <property type="entry name" value="Heat_shock_protein_90_CS"/>
</dbReference>
<comment type="subunit">
    <text evidence="6">Homodimer.</text>
</comment>
<evidence type="ECO:0000259" key="7">
    <source>
        <dbReference type="SMART" id="SM00387"/>
    </source>
</evidence>
<feature type="region of interest" description="C" evidence="6">
    <location>
        <begin position="563"/>
        <end position="635"/>
    </location>
</feature>
<dbReference type="Gene3D" id="3.30.565.10">
    <property type="entry name" value="Histidine kinase-like ATPase, C-terminal domain"/>
    <property type="match status" value="1"/>
</dbReference>
<feature type="region of interest" description="A; substrate-binding" evidence="6">
    <location>
        <begin position="1"/>
        <end position="345"/>
    </location>
</feature>
<dbReference type="EMBL" id="JAKNCT010000001">
    <property type="protein sequence ID" value="MCG5029913.1"/>
    <property type="molecule type" value="Genomic_DNA"/>
</dbReference>
<comment type="subcellular location">
    <subcellularLocation>
        <location evidence="6">Cytoplasm</location>
    </subcellularLocation>
</comment>
<reference evidence="8 9" key="1">
    <citation type="submission" date="2022-02" db="EMBL/GenBank/DDBJ databases">
        <title>Mesosutterella porci, a novel member of the family Sutterellaceae from pig feces.</title>
        <authorList>
            <person name="Wylensek D."/>
            <person name="Clavel T."/>
        </authorList>
    </citation>
    <scope>NUCLEOTIDE SEQUENCE [LARGE SCALE GENOMIC DNA]</scope>
    <source>
        <strain evidence="9">oilRF-744-wt-GAM-9</strain>
    </source>
</reference>
<dbReference type="PROSITE" id="PS00298">
    <property type="entry name" value="HSP90"/>
    <property type="match status" value="1"/>
</dbReference>
<accession>A0ABS9MMS1</accession>
<dbReference type="InterPro" id="IPR020575">
    <property type="entry name" value="Hsp90_N"/>
</dbReference>
<protein>
    <recommendedName>
        <fullName evidence="6">Chaperone protein HtpG</fullName>
    </recommendedName>
    <alternativeName>
        <fullName evidence="6">Heat shock protein HtpG</fullName>
    </alternativeName>
    <alternativeName>
        <fullName evidence="6">High temperature protein G</fullName>
    </alternativeName>
</protein>
<dbReference type="PRINTS" id="PR00775">
    <property type="entry name" value="HEATSHOCK90"/>
</dbReference>
<keyword evidence="4 6" id="KW-0346">Stress response</keyword>
<evidence type="ECO:0000256" key="4">
    <source>
        <dbReference type="ARBA" id="ARBA00023016"/>
    </source>
</evidence>
<dbReference type="InterPro" id="IPR001404">
    <property type="entry name" value="Hsp90_fam"/>
</dbReference>
<keyword evidence="5 6" id="KW-0143">Chaperone</keyword>
<evidence type="ECO:0000313" key="9">
    <source>
        <dbReference type="Proteomes" id="UP001297600"/>
    </source>
</evidence>
<comment type="caution">
    <text evidence="8">The sequence shown here is derived from an EMBL/GenBank/DDBJ whole genome shotgun (WGS) entry which is preliminary data.</text>
</comment>
<dbReference type="InterPro" id="IPR020568">
    <property type="entry name" value="Ribosomal_Su5_D2-typ_SF"/>
</dbReference>
<dbReference type="Pfam" id="PF00183">
    <property type="entry name" value="HSP90"/>
    <property type="match status" value="1"/>
</dbReference>
<dbReference type="InterPro" id="IPR036890">
    <property type="entry name" value="HATPase_C_sf"/>
</dbReference>
<evidence type="ECO:0000256" key="5">
    <source>
        <dbReference type="ARBA" id="ARBA00023186"/>
    </source>
</evidence>
<keyword evidence="2 6" id="KW-0547">Nucleotide-binding</keyword>
<comment type="similarity">
    <text evidence="1 6">Belongs to the heat shock protein 90 family.</text>
</comment>
<dbReference type="PIRSF" id="PIRSF002583">
    <property type="entry name" value="Hsp90"/>
    <property type="match status" value="1"/>
</dbReference>
<dbReference type="SUPFAM" id="SSF54211">
    <property type="entry name" value="Ribosomal protein S5 domain 2-like"/>
    <property type="match status" value="1"/>
</dbReference>
<keyword evidence="9" id="KW-1185">Reference proteome</keyword>
<dbReference type="SMART" id="SM00387">
    <property type="entry name" value="HATPase_c"/>
    <property type="match status" value="1"/>
</dbReference>
<gene>
    <name evidence="6 8" type="primary">htpG</name>
    <name evidence="8" type="ORF">MAF45_00380</name>
</gene>
<dbReference type="InterPro" id="IPR037196">
    <property type="entry name" value="HSP90_C"/>
</dbReference>
<keyword evidence="6" id="KW-0963">Cytoplasm</keyword>
<evidence type="ECO:0000256" key="2">
    <source>
        <dbReference type="ARBA" id="ARBA00022741"/>
    </source>
</evidence>
<dbReference type="CDD" id="cd16927">
    <property type="entry name" value="HATPase_Hsp90-like"/>
    <property type="match status" value="1"/>
</dbReference>
<dbReference type="Gene3D" id="3.30.230.80">
    <property type="match status" value="1"/>
</dbReference>
<dbReference type="Gene3D" id="3.40.50.11260">
    <property type="match status" value="1"/>
</dbReference>
<comment type="caution">
    <text evidence="6">Lacks conserved residue(s) required for the propagation of feature annotation.</text>
</comment>
<comment type="function">
    <text evidence="6">Molecular chaperone. Has ATPase activity.</text>
</comment>
<proteinExistence type="inferred from homology"/>
<evidence type="ECO:0000256" key="6">
    <source>
        <dbReference type="HAMAP-Rule" id="MF_00505"/>
    </source>
</evidence>
<dbReference type="PANTHER" id="PTHR11528">
    <property type="entry name" value="HEAT SHOCK PROTEIN 90 FAMILY MEMBER"/>
    <property type="match status" value="1"/>
</dbReference>
<dbReference type="RefSeq" id="WP_237977569.1">
    <property type="nucleotide sequence ID" value="NZ_JAKNCT010000001.1"/>
</dbReference>
<dbReference type="NCBIfam" id="NF003555">
    <property type="entry name" value="PRK05218.1"/>
    <property type="match status" value="1"/>
</dbReference>
<feature type="domain" description="Histidine kinase/HSP90-like ATPase" evidence="7">
    <location>
        <begin position="26"/>
        <end position="183"/>
    </location>
</feature>
<dbReference type="Gene3D" id="1.20.120.790">
    <property type="entry name" value="Heat shock protein 90, C-terminal domain"/>
    <property type="match status" value="1"/>
</dbReference>
<dbReference type="SUPFAM" id="SSF110942">
    <property type="entry name" value="HSP90 C-terminal domain"/>
    <property type="match status" value="1"/>
</dbReference>
<evidence type="ECO:0000313" key="8">
    <source>
        <dbReference type="EMBL" id="MCG5029913.1"/>
    </source>
</evidence>
<name>A0ABS9MMS1_9BURK</name>
<keyword evidence="3 6" id="KW-0067">ATP-binding</keyword>
<dbReference type="Proteomes" id="UP001297600">
    <property type="component" value="Unassembled WGS sequence"/>
</dbReference>
<dbReference type="HAMAP" id="MF_00505">
    <property type="entry name" value="HSP90"/>
    <property type="match status" value="1"/>
</dbReference>
<dbReference type="Pfam" id="PF13589">
    <property type="entry name" value="HATPase_c_3"/>
    <property type="match status" value="1"/>
</dbReference>
<dbReference type="InterPro" id="IPR003594">
    <property type="entry name" value="HATPase_dom"/>
</dbReference>